<accession>A0A1E4TL05</accession>
<dbReference type="PROSITE" id="PS00107">
    <property type="entry name" value="PROTEIN_KINASE_ATP"/>
    <property type="match status" value="1"/>
</dbReference>
<reference evidence="14" key="1">
    <citation type="submission" date="2016-02" db="EMBL/GenBank/DDBJ databases">
        <title>Comparative genomics of biotechnologically important yeasts.</title>
        <authorList>
            <consortium name="DOE Joint Genome Institute"/>
            <person name="Riley R."/>
            <person name="Haridas S."/>
            <person name="Wolfe K.H."/>
            <person name="Lopes M.R."/>
            <person name="Hittinger C.T."/>
            <person name="Goker M."/>
            <person name="Salamov A."/>
            <person name="Wisecaver J."/>
            <person name="Long T.M."/>
            <person name="Aerts A.L."/>
            <person name="Barry K."/>
            <person name="Choi C."/>
            <person name="Clum A."/>
            <person name="Coughlan A.Y."/>
            <person name="Deshpande S."/>
            <person name="Douglass A.P."/>
            <person name="Hanson S.J."/>
            <person name="Klenk H.-P."/>
            <person name="Labutti K."/>
            <person name="Lapidus A."/>
            <person name="Lindquist E."/>
            <person name="Lipzen A."/>
            <person name="Meier-Kolthoff J.P."/>
            <person name="Ohm R.A."/>
            <person name="Otillar R.P."/>
            <person name="Pangilinan J."/>
            <person name="Peng Y."/>
            <person name="Rokas A."/>
            <person name="Rosa C.A."/>
            <person name="Scheuner C."/>
            <person name="Sibirny A.A."/>
            <person name="Slot J.C."/>
            <person name="Stielow J.B."/>
            <person name="Sun H."/>
            <person name="Kurtzman C.P."/>
            <person name="Blackwell M."/>
            <person name="Jeffries T.W."/>
            <person name="Grigoriev I.V."/>
        </authorList>
    </citation>
    <scope>NUCLEOTIDE SEQUENCE [LARGE SCALE GENOMIC DNA]</scope>
    <source>
        <strain evidence="14">NRRL Y-17796</strain>
    </source>
</reference>
<dbReference type="Gene3D" id="1.10.510.10">
    <property type="entry name" value="Transferase(Phosphotransferase) domain 1"/>
    <property type="match status" value="1"/>
</dbReference>
<evidence type="ECO:0000313" key="14">
    <source>
        <dbReference type="Proteomes" id="UP000095023"/>
    </source>
</evidence>
<dbReference type="SMART" id="SM00220">
    <property type="entry name" value="S_TKc"/>
    <property type="match status" value="1"/>
</dbReference>
<dbReference type="PROSITE" id="PS00108">
    <property type="entry name" value="PROTEIN_KINASE_ST"/>
    <property type="match status" value="1"/>
</dbReference>
<dbReference type="SUPFAM" id="SSF56112">
    <property type="entry name" value="Protein kinase-like (PK-like)"/>
    <property type="match status" value="1"/>
</dbReference>
<evidence type="ECO:0000256" key="6">
    <source>
        <dbReference type="ARBA" id="ARBA00022777"/>
    </source>
</evidence>
<name>A0A1E4TL05_9ASCO</name>
<evidence type="ECO:0000256" key="4">
    <source>
        <dbReference type="ARBA" id="ARBA00022679"/>
    </source>
</evidence>
<comment type="catalytic activity">
    <reaction evidence="8">
        <text>L-threonyl-[protein] + ATP = O-phospho-L-threonyl-[protein] + ADP + H(+)</text>
        <dbReference type="Rhea" id="RHEA:46608"/>
        <dbReference type="Rhea" id="RHEA-COMP:11060"/>
        <dbReference type="Rhea" id="RHEA-COMP:11605"/>
        <dbReference type="ChEBI" id="CHEBI:15378"/>
        <dbReference type="ChEBI" id="CHEBI:30013"/>
        <dbReference type="ChEBI" id="CHEBI:30616"/>
        <dbReference type="ChEBI" id="CHEBI:61977"/>
        <dbReference type="ChEBI" id="CHEBI:456216"/>
        <dbReference type="EC" id="2.7.11.1"/>
    </reaction>
</comment>
<evidence type="ECO:0000256" key="7">
    <source>
        <dbReference type="ARBA" id="ARBA00022840"/>
    </source>
</evidence>
<keyword evidence="4" id="KW-0808">Transferase</keyword>
<protein>
    <recommendedName>
        <fullName evidence="2">non-specific serine/threonine protein kinase</fullName>
        <ecNumber evidence="2">2.7.11.1</ecNumber>
    </recommendedName>
</protein>
<dbReference type="EMBL" id="KV453841">
    <property type="protein sequence ID" value="ODV92446.1"/>
    <property type="molecule type" value="Genomic_DNA"/>
</dbReference>
<dbReference type="PANTHER" id="PTHR48012">
    <property type="entry name" value="STERILE20-LIKE KINASE, ISOFORM B-RELATED"/>
    <property type="match status" value="1"/>
</dbReference>
<comment type="catalytic activity">
    <reaction evidence="9">
        <text>L-seryl-[protein] + ATP = O-phospho-L-seryl-[protein] + ADP + H(+)</text>
        <dbReference type="Rhea" id="RHEA:17989"/>
        <dbReference type="Rhea" id="RHEA-COMP:9863"/>
        <dbReference type="Rhea" id="RHEA-COMP:11604"/>
        <dbReference type="ChEBI" id="CHEBI:15378"/>
        <dbReference type="ChEBI" id="CHEBI:29999"/>
        <dbReference type="ChEBI" id="CHEBI:30616"/>
        <dbReference type="ChEBI" id="CHEBI:83421"/>
        <dbReference type="ChEBI" id="CHEBI:456216"/>
        <dbReference type="EC" id="2.7.11.1"/>
    </reaction>
</comment>
<dbReference type="EC" id="2.7.11.1" evidence="2"/>
<evidence type="ECO:0000256" key="8">
    <source>
        <dbReference type="ARBA" id="ARBA00047899"/>
    </source>
</evidence>
<evidence type="ECO:0000256" key="9">
    <source>
        <dbReference type="ARBA" id="ARBA00048679"/>
    </source>
</evidence>
<dbReference type="InterPro" id="IPR050629">
    <property type="entry name" value="STE20/SPS1-PAK"/>
</dbReference>
<keyword evidence="6" id="KW-0418">Kinase</keyword>
<dbReference type="PIRSF" id="PIRSF000654">
    <property type="entry name" value="Integrin-linked_kinase"/>
    <property type="match status" value="1"/>
</dbReference>
<evidence type="ECO:0000313" key="13">
    <source>
        <dbReference type="EMBL" id="ODV92446.1"/>
    </source>
</evidence>
<proteinExistence type="inferred from homology"/>
<keyword evidence="5 10" id="KW-0547">Nucleotide-binding</keyword>
<keyword evidence="7 10" id="KW-0067">ATP-binding</keyword>
<keyword evidence="14" id="KW-1185">Reference proteome</keyword>
<dbReference type="AlphaFoldDB" id="A0A1E4TL05"/>
<dbReference type="Proteomes" id="UP000095023">
    <property type="component" value="Unassembled WGS sequence"/>
</dbReference>
<evidence type="ECO:0000256" key="5">
    <source>
        <dbReference type="ARBA" id="ARBA00022741"/>
    </source>
</evidence>
<dbReference type="InterPro" id="IPR008271">
    <property type="entry name" value="Ser/Thr_kinase_AS"/>
</dbReference>
<dbReference type="GO" id="GO:0005524">
    <property type="term" value="F:ATP binding"/>
    <property type="evidence" value="ECO:0007669"/>
    <property type="project" value="UniProtKB-UniRule"/>
</dbReference>
<dbReference type="GO" id="GO:0005737">
    <property type="term" value="C:cytoplasm"/>
    <property type="evidence" value="ECO:0007669"/>
    <property type="project" value="TreeGrafter"/>
</dbReference>
<dbReference type="Pfam" id="PF00069">
    <property type="entry name" value="Pkinase"/>
    <property type="match status" value="1"/>
</dbReference>
<sequence>MSSRYKREELIGRGNFGVVYKGTDLATNKVVAIKILNLDAAEEDVLDVQREIALLAEFRNADFSGITKYHASFLKGTKIWIVMDYCAGGSVRSLMQAGPIDEQYTAVIMRETLAALHFVHKAGVIHRDIKAANILISNEGQVQLCDFGVAAQLASSKFKRSTFVGTPYWMAPEVITEGASYNSKADIWSLGITVYEIATGNPPFAEVEAMRAIFLIPRSPPARLEGSKYSPEVKEFIALCLDEEPDSRPSAEGLMKSRFIRNSKTTPTSILTDLI</sequence>
<gene>
    <name evidence="13" type="ORF">CANCADRAFT_20474</name>
</gene>
<evidence type="ECO:0000256" key="2">
    <source>
        <dbReference type="ARBA" id="ARBA00012513"/>
    </source>
</evidence>
<feature type="binding site" evidence="10">
    <location>
        <position position="34"/>
    </location>
    <ligand>
        <name>ATP</name>
        <dbReference type="ChEBI" id="CHEBI:30616"/>
    </ligand>
</feature>
<keyword evidence="3 11" id="KW-0723">Serine/threonine-protein kinase</keyword>
<organism evidence="13 14">
    <name type="scientific">Tortispora caseinolytica NRRL Y-17796</name>
    <dbReference type="NCBI Taxonomy" id="767744"/>
    <lineage>
        <taxon>Eukaryota</taxon>
        <taxon>Fungi</taxon>
        <taxon>Dikarya</taxon>
        <taxon>Ascomycota</taxon>
        <taxon>Saccharomycotina</taxon>
        <taxon>Trigonopsidomycetes</taxon>
        <taxon>Trigonopsidales</taxon>
        <taxon>Trigonopsidaceae</taxon>
        <taxon>Tortispora</taxon>
    </lineage>
</organism>
<feature type="domain" description="Protein kinase" evidence="12">
    <location>
        <begin position="5"/>
        <end position="260"/>
    </location>
</feature>
<dbReference type="InterPro" id="IPR017441">
    <property type="entry name" value="Protein_kinase_ATP_BS"/>
</dbReference>
<dbReference type="PROSITE" id="PS50011">
    <property type="entry name" value="PROTEIN_KINASE_DOM"/>
    <property type="match status" value="1"/>
</dbReference>
<evidence type="ECO:0000256" key="11">
    <source>
        <dbReference type="RuleBase" id="RU000304"/>
    </source>
</evidence>
<dbReference type="PANTHER" id="PTHR48012:SF10">
    <property type="entry name" value="FI20177P1"/>
    <property type="match status" value="1"/>
</dbReference>
<dbReference type="OrthoDB" id="248923at2759"/>
<evidence type="ECO:0000256" key="10">
    <source>
        <dbReference type="PROSITE-ProRule" id="PRU10141"/>
    </source>
</evidence>
<dbReference type="InterPro" id="IPR011009">
    <property type="entry name" value="Kinase-like_dom_sf"/>
</dbReference>
<dbReference type="GO" id="GO:0004674">
    <property type="term" value="F:protein serine/threonine kinase activity"/>
    <property type="evidence" value="ECO:0007669"/>
    <property type="project" value="UniProtKB-KW"/>
</dbReference>
<evidence type="ECO:0000256" key="1">
    <source>
        <dbReference type="ARBA" id="ARBA00008874"/>
    </source>
</evidence>
<comment type="similarity">
    <text evidence="1">Belongs to the protein kinase superfamily. STE Ser/Thr protein kinase family. STE20 subfamily.</text>
</comment>
<dbReference type="InterPro" id="IPR000719">
    <property type="entry name" value="Prot_kinase_dom"/>
</dbReference>
<evidence type="ECO:0000256" key="3">
    <source>
        <dbReference type="ARBA" id="ARBA00022527"/>
    </source>
</evidence>
<dbReference type="FunFam" id="1.10.510.10:FF:000499">
    <property type="entry name" value="Serine/threonine-protein kinase KIC1"/>
    <property type="match status" value="1"/>
</dbReference>
<evidence type="ECO:0000259" key="12">
    <source>
        <dbReference type="PROSITE" id="PS50011"/>
    </source>
</evidence>
<feature type="non-terminal residue" evidence="13">
    <location>
        <position position="275"/>
    </location>
</feature>